<keyword evidence="2" id="KW-1185">Reference proteome</keyword>
<sequence length="248" mass="25835">MTAAVAALDRRWRAPLTIAVTGHHGTGRDTVAAALTARFGVRALDTQAPPEDRADADLAVHVLGAGVRDCDREFLAAQRRPVIVLSGKADLRGGPERAARLAAGAAADLQCPVYSVSGLLAAATVDDALHAALRGWAGAGIEVPVLAAAFADGVEPDERRRRSLALATVGAAGLRAALRLHAAHPELPAAALTARLRALSGLAALVEPIRACGTAVAADRRTRRRRRGLTVLAARGPGRDQLEARWIR</sequence>
<name>A0ABP7NMC4_9ACTN</name>
<evidence type="ECO:0000313" key="2">
    <source>
        <dbReference type="Proteomes" id="UP001418444"/>
    </source>
</evidence>
<accession>A0ABP7NMC4</accession>
<reference evidence="2" key="1">
    <citation type="journal article" date="2019" name="Int. J. Syst. Evol. Microbiol.">
        <title>The Global Catalogue of Microorganisms (GCM) 10K type strain sequencing project: providing services to taxonomists for standard genome sequencing and annotation.</title>
        <authorList>
            <consortium name="The Broad Institute Genomics Platform"/>
            <consortium name="The Broad Institute Genome Sequencing Center for Infectious Disease"/>
            <person name="Wu L."/>
            <person name="Ma J."/>
        </authorList>
    </citation>
    <scope>NUCLEOTIDE SEQUENCE [LARGE SCALE GENOMIC DNA]</scope>
    <source>
        <strain evidence="2">JCM 16923</strain>
    </source>
</reference>
<organism evidence="1 2">
    <name type="scientific">Gordonia caeni</name>
    <dbReference type="NCBI Taxonomy" id="1007097"/>
    <lineage>
        <taxon>Bacteria</taxon>
        <taxon>Bacillati</taxon>
        <taxon>Actinomycetota</taxon>
        <taxon>Actinomycetes</taxon>
        <taxon>Mycobacteriales</taxon>
        <taxon>Gordoniaceae</taxon>
        <taxon>Gordonia</taxon>
    </lineage>
</organism>
<protein>
    <submittedName>
        <fullName evidence="1">Uncharacterized protein</fullName>
    </submittedName>
</protein>
<evidence type="ECO:0000313" key="1">
    <source>
        <dbReference type="EMBL" id="GAA3950285.1"/>
    </source>
</evidence>
<dbReference type="EMBL" id="BAAAZW010000001">
    <property type="protein sequence ID" value="GAA3950285.1"/>
    <property type="molecule type" value="Genomic_DNA"/>
</dbReference>
<dbReference type="Proteomes" id="UP001418444">
    <property type="component" value="Unassembled WGS sequence"/>
</dbReference>
<gene>
    <name evidence="1" type="ORF">GCM10022231_04970</name>
</gene>
<proteinExistence type="predicted"/>
<comment type="caution">
    <text evidence="1">The sequence shown here is derived from an EMBL/GenBank/DDBJ whole genome shotgun (WGS) entry which is preliminary data.</text>
</comment>